<gene>
    <name evidence="9" type="ORF">OB236_36935</name>
</gene>
<organism evidence="9 10">
    <name type="scientific">Paenibacillus baimaensis</name>
    <dbReference type="NCBI Taxonomy" id="2982185"/>
    <lineage>
        <taxon>Bacteria</taxon>
        <taxon>Bacillati</taxon>
        <taxon>Bacillota</taxon>
        <taxon>Bacilli</taxon>
        <taxon>Bacillales</taxon>
        <taxon>Paenibacillaceae</taxon>
        <taxon>Paenibacillus</taxon>
    </lineage>
</organism>
<keyword evidence="6 8" id="KW-1133">Transmembrane helix</keyword>
<keyword evidence="3" id="KW-0813">Transport</keyword>
<dbReference type="PANTHER" id="PTHR34975:SF2">
    <property type="entry name" value="SPORE GERMINATION PROTEIN A2"/>
    <property type="match status" value="1"/>
</dbReference>
<feature type="transmembrane region" description="Helical" evidence="8">
    <location>
        <begin position="303"/>
        <end position="321"/>
    </location>
</feature>
<comment type="subcellular location">
    <subcellularLocation>
        <location evidence="1">Membrane</location>
        <topology evidence="1">Multi-pass membrane protein</topology>
    </subcellularLocation>
</comment>
<name>A0ABT2USW0_9BACL</name>
<feature type="transmembrane region" description="Helical" evidence="8">
    <location>
        <begin position="189"/>
        <end position="210"/>
    </location>
</feature>
<dbReference type="NCBIfam" id="TIGR00912">
    <property type="entry name" value="2A0309"/>
    <property type="match status" value="1"/>
</dbReference>
<feature type="transmembrane region" description="Helical" evidence="8">
    <location>
        <begin position="12"/>
        <end position="33"/>
    </location>
</feature>
<keyword evidence="4" id="KW-0309">Germination</keyword>
<evidence type="ECO:0000256" key="4">
    <source>
        <dbReference type="ARBA" id="ARBA00022544"/>
    </source>
</evidence>
<sequence>MIILRVSGIQVFWMITIMDLGMTLLMTFTPGLQAAKQDAWVSVLVAGCIALLISVVTTKLVLLHPEQTFIQFSQTIMGKWLGKLVIIVYLVQWYTIIPIVLRQFSDLLQILLLPQTPGIYIELAMVLIVIYVTYSGGIDGIGRVSEILGPLILLMILLVLTTSISNIHWKNLLPFYADSGVAAIVKGSLPIASYLGHAVEFVMISPFLAAPRKGSPYVIWAVAVASFIVWISMVMVILTIGVNLSSKMWYPFFEMTKKISIFGFIENLDALAVVIWVASVFIKLSIYFFVASYGTAQFLQVKNWRNMIWFISIVVVVFSLIPKNVSEATGSYLNHYWVPFVLPVNMIGLPLLLLIVGSIRQRKQTC</sequence>
<feature type="transmembrane region" description="Helical" evidence="8">
    <location>
        <begin position="39"/>
        <end position="63"/>
    </location>
</feature>
<feature type="transmembrane region" description="Helical" evidence="8">
    <location>
        <begin position="336"/>
        <end position="356"/>
    </location>
</feature>
<evidence type="ECO:0000256" key="6">
    <source>
        <dbReference type="ARBA" id="ARBA00022989"/>
    </source>
</evidence>
<comment type="similarity">
    <text evidence="2">Belongs to the amino acid-polyamine-organocation (APC) superfamily. Spore germination protein (SGP) (TC 2.A.3.9) family.</text>
</comment>
<keyword evidence="7 8" id="KW-0472">Membrane</keyword>
<keyword evidence="5 8" id="KW-0812">Transmembrane</keyword>
<evidence type="ECO:0000256" key="2">
    <source>
        <dbReference type="ARBA" id="ARBA00007998"/>
    </source>
</evidence>
<dbReference type="EMBL" id="JAOQIO010000124">
    <property type="protein sequence ID" value="MCU6797723.1"/>
    <property type="molecule type" value="Genomic_DNA"/>
</dbReference>
<feature type="transmembrane region" description="Helical" evidence="8">
    <location>
        <begin position="147"/>
        <end position="169"/>
    </location>
</feature>
<feature type="transmembrane region" description="Helical" evidence="8">
    <location>
        <begin position="270"/>
        <end position="291"/>
    </location>
</feature>
<dbReference type="InterPro" id="IPR004761">
    <property type="entry name" value="Spore_GerAB"/>
</dbReference>
<protein>
    <submittedName>
        <fullName evidence="9">Spore germination protein</fullName>
    </submittedName>
</protein>
<evidence type="ECO:0000313" key="10">
    <source>
        <dbReference type="Proteomes" id="UP001652445"/>
    </source>
</evidence>
<evidence type="ECO:0000313" key="9">
    <source>
        <dbReference type="EMBL" id="MCU6797723.1"/>
    </source>
</evidence>
<reference evidence="9 10" key="1">
    <citation type="submission" date="2022-09" db="EMBL/GenBank/DDBJ databases">
        <authorList>
            <person name="Han X.L."/>
            <person name="Wang Q."/>
            <person name="Lu T."/>
        </authorList>
    </citation>
    <scope>NUCLEOTIDE SEQUENCE [LARGE SCALE GENOMIC DNA]</scope>
    <source>
        <strain evidence="9 10">WQ 127069</strain>
    </source>
</reference>
<dbReference type="Pfam" id="PF03845">
    <property type="entry name" value="Spore_permease"/>
    <property type="match status" value="1"/>
</dbReference>
<evidence type="ECO:0000256" key="7">
    <source>
        <dbReference type="ARBA" id="ARBA00023136"/>
    </source>
</evidence>
<evidence type="ECO:0000256" key="3">
    <source>
        <dbReference type="ARBA" id="ARBA00022448"/>
    </source>
</evidence>
<dbReference type="RefSeq" id="WP_262688453.1">
    <property type="nucleotide sequence ID" value="NZ_JAOQIO010000124.1"/>
</dbReference>
<feature type="transmembrane region" description="Helical" evidence="8">
    <location>
        <begin position="84"/>
        <end position="105"/>
    </location>
</feature>
<dbReference type="Proteomes" id="UP001652445">
    <property type="component" value="Unassembled WGS sequence"/>
</dbReference>
<accession>A0ABT2USW0</accession>
<dbReference type="PANTHER" id="PTHR34975">
    <property type="entry name" value="SPORE GERMINATION PROTEIN A2"/>
    <property type="match status" value="1"/>
</dbReference>
<comment type="caution">
    <text evidence="9">The sequence shown here is derived from an EMBL/GenBank/DDBJ whole genome shotgun (WGS) entry which is preliminary data.</text>
</comment>
<feature type="transmembrane region" description="Helical" evidence="8">
    <location>
        <begin position="217"/>
        <end position="242"/>
    </location>
</feature>
<evidence type="ECO:0000256" key="5">
    <source>
        <dbReference type="ARBA" id="ARBA00022692"/>
    </source>
</evidence>
<evidence type="ECO:0000256" key="8">
    <source>
        <dbReference type="SAM" id="Phobius"/>
    </source>
</evidence>
<evidence type="ECO:0000256" key="1">
    <source>
        <dbReference type="ARBA" id="ARBA00004141"/>
    </source>
</evidence>
<dbReference type="Gene3D" id="1.20.1740.10">
    <property type="entry name" value="Amino acid/polyamine transporter I"/>
    <property type="match status" value="1"/>
</dbReference>
<proteinExistence type="inferred from homology"/>
<feature type="transmembrane region" description="Helical" evidence="8">
    <location>
        <begin position="117"/>
        <end position="135"/>
    </location>
</feature>
<keyword evidence="10" id="KW-1185">Reference proteome</keyword>